<dbReference type="RefSeq" id="WP_149609844.1">
    <property type="nucleotide sequence ID" value="NZ_VTUX01000001.1"/>
</dbReference>
<dbReference type="CDD" id="cd08916">
    <property type="entry name" value="TrHb3_P"/>
    <property type="match status" value="1"/>
</dbReference>
<evidence type="ECO:0000256" key="2">
    <source>
        <dbReference type="ARBA" id="ARBA00022617"/>
    </source>
</evidence>
<dbReference type="InterPro" id="IPR001486">
    <property type="entry name" value="Hemoglobin_trunc"/>
</dbReference>
<dbReference type="GO" id="GO:0046872">
    <property type="term" value="F:metal ion binding"/>
    <property type="evidence" value="ECO:0007669"/>
    <property type="project" value="UniProtKB-KW"/>
</dbReference>
<organism evidence="6 7">
    <name type="scientific">Pseudohalioglobus sediminis</name>
    <dbReference type="NCBI Taxonomy" id="2606449"/>
    <lineage>
        <taxon>Bacteria</taxon>
        <taxon>Pseudomonadati</taxon>
        <taxon>Pseudomonadota</taxon>
        <taxon>Gammaproteobacteria</taxon>
        <taxon>Cellvibrionales</taxon>
        <taxon>Halieaceae</taxon>
        <taxon>Pseudohalioglobus</taxon>
    </lineage>
</organism>
<dbReference type="EMBL" id="VTUX01000001">
    <property type="protein sequence ID" value="KAA1194375.1"/>
    <property type="molecule type" value="Genomic_DNA"/>
</dbReference>
<comment type="caution">
    <text evidence="6">The sequence shown here is derived from an EMBL/GenBank/DDBJ whole genome shotgun (WGS) entry which is preliminary data.</text>
</comment>
<gene>
    <name evidence="6" type="ORF">F0M18_02795</name>
</gene>
<keyword evidence="1" id="KW-0813">Transport</keyword>
<dbReference type="Proteomes" id="UP000323708">
    <property type="component" value="Unassembled WGS sequence"/>
</dbReference>
<keyword evidence="4 5" id="KW-0408">Iron</keyword>
<evidence type="ECO:0000313" key="6">
    <source>
        <dbReference type="EMBL" id="KAA1194375.1"/>
    </source>
</evidence>
<reference evidence="6 7" key="1">
    <citation type="submission" date="2019-09" db="EMBL/GenBank/DDBJ databases">
        <authorList>
            <person name="Chen X.-Y."/>
        </authorList>
    </citation>
    <scope>NUCLEOTIDE SEQUENCE [LARGE SCALE GENOMIC DNA]</scope>
    <source>
        <strain evidence="6 7">NY5</strain>
    </source>
</reference>
<evidence type="ECO:0000313" key="7">
    <source>
        <dbReference type="Proteomes" id="UP000323708"/>
    </source>
</evidence>
<dbReference type="InterPro" id="IPR009050">
    <property type="entry name" value="Globin-like_sf"/>
</dbReference>
<dbReference type="GO" id="GO:0019825">
    <property type="term" value="F:oxygen binding"/>
    <property type="evidence" value="ECO:0007669"/>
    <property type="project" value="InterPro"/>
</dbReference>
<evidence type="ECO:0000256" key="1">
    <source>
        <dbReference type="ARBA" id="ARBA00022448"/>
    </source>
</evidence>
<dbReference type="Gene3D" id="1.10.490.10">
    <property type="entry name" value="Globins"/>
    <property type="match status" value="1"/>
</dbReference>
<evidence type="ECO:0000256" key="4">
    <source>
        <dbReference type="ARBA" id="ARBA00023004"/>
    </source>
</evidence>
<proteinExistence type="predicted"/>
<accession>A0A5B0X6V3</accession>
<dbReference type="GO" id="GO:0020037">
    <property type="term" value="F:heme binding"/>
    <property type="evidence" value="ECO:0007669"/>
    <property type="project" value="InterPro"/>
</dbReference>
<dbReference type="InterPro" id="IPR012292">
    <property type="entry name" value="Globin/Proto"/>
</dbReference>
<keyword evidence="2 5" id="KW-0349">Heme</keyword>
<evidence type="ECO:0000256" key="3">
    <source>
        <dbReference type="ARBA" id="ARBA00022723"/>
    </source>
</evidence>
<sequence>MQDLCCDLDTREHIETFIDRFYARVLEDPQLAPIFLDVAQIDLDVHLPHIKDYWCKLLLGEQGYRRHTMNIHRALHAQRALERADFERWLTLFHDTLDRHYAGPYTEKAHRIAAAIAENMQKTLPS</sequence>
<name>A0A5B0X6V3_9GAMM</name>
<protein>
    <submittedName>
        <fullName evidence="6">Group III truncated hemoglobin</fullName>
    </submittedName>
</protein>
<feature type="binding site" description="distal binding residue" evidence="5">
    <location>
        <position position="49"/>
    </location>
    <ligand>
        <name>heme</name>
        <dbReference type="ChEBI" id="CHEBI:30413"/>
    </ligand>
    <ligandPart>
        <name>Fe</name>
        <dbReference type="ChEBI" id="CHEBI:18248"/>
    </ligandPart>
</feature>
<dbReference type="AlphaFoldDB" id="A0A5B0X6V3"/>
<keyword evidence="3 5" id="KW-0479">Metal-binding</keyword>
<dbReference type="SUPFAM" id="SSF46458">
    <property type="entry name" value="Globin-like"/>
    <property type="match status" value="1"/>
</dbReference>
<evidence type="ECO:0000256" key="5">
    <source>
        <dbReference type="PIRSR" id="PIRSR601486-1"/>
    </source>
</evidence>
<dbReference type="Pfam" id="PF01152">
    <property type="entry name" value="Bac_globin"/>
    <property type="match status" value="1"/>
</dbReference>
<keyword evidence="7" id="KW-1185">Reference proteome</keyword>
<feature type="binding site" description="distal binding residue" evidence="5">
    <location>
        <position position="72"/>
    </location>
    <ligand>
        <name>heme</name>
        <dbReference type="ChEBI" id="CHEBI:30413"/>
    </ligand>
    <ligandPart>
        <name>Fe</name>
        <dbReference type="ChEBI" id="CHEBI:18248"/>
    </ligandPart>
</feature>